<dbReference type="InterPro" id="IPR005511">
    <property type="entry name" value="SMP-30"/>
</dbReference>
<keyword evidence="3" id="KW-0479">Metal-binding</keyword>
<dbReference type="GO" id="GO:0019853">
    <property type="term" value="P:L-ascorbic acid biosynthetic process"/>
    <property type="evidence" value="ECO:0007669"/>
    <property type="project" value="TreeGrafter"/>
</dbReference>
<sequence>MTAAAAACGTARLVWAAGACLGEGALWDDRTGELWWIDIQGCRLHRMDETGHTRRSWDLPQEPGCLALTDHPARIIIGLRTGLFFFDPETEHLEFLAAPEGHSARHRLNDGKVDPAGRFWFGTMHVDEHPSEGALHRLDGPRQLTRIDGPYTVPNGPAFAPDGRVMYCADSPARIIYSFELGGGAMRRREFVRFAEDEGYPDGMTTDAAGCLWVAHWGGGSVSRFDPDGRRLARIEVPAENVTSCTFGGADMQMLFITTAGGSGIPGDGTAGGVYAVRTGASGLPAGRASRFS</sequence>
<gene>
    <name evidence="5" type="ORF">SAMN04487779_1009113</name>
</gene>
<dbReference type="PANTHER" id="PTHR10907:SF47">
    <property type="entry name" value="REGUCALCIN"/>
    <property type="match status" value="1"/>
</dbReference>
<dbReference type="PRINTS" id="PR01790">
    <property type="entry name" value="SMP30FAMILY"/>
</dbReference>
<comment type="similarity">
    <text evidence="1">Belongs to the SMP-30/CGR1 family.</text>
</comment>
<feature type="binding site" evidence="3">
    <location>
        <position position="107"/>
    </location>
    <ligand>
        <name>substrate</name>
    </ligand>
</feature>
<organism evidence="5 6">
    <name type="scientific">Belnapia rosea</name>
    <dbReference type="NCBI Taxonomy" id="938405"/>
    <lineage>
        <taxon>Bacteria</taxon>
        <taxon>Pseudomonadati</taxon>
        <taxon>Pseudomonadota</taxon>
        <taxon>Alphaproteobacteria</taxon>
        <taxon>Acetobacterales</taxon>
        <taxon>Roseomonadaceae</taxon>
        <taxon>Belnapia</taxon>
    </lineage>
</organism>
<protein>
    <submittedName>
        <fullName evidence="5">Sugar lactone lactonase YvrE</fullName>
    </submittedName>
</protein>
<dbReference type="Gene3D" id="2.120.10.30">
    <property type="entry name" value="TolB, C-terminal domain"/>
    <property type="match status" value="1"/>
</dbReference>
<dbReference type="Proteomes" id="UP000198925">
    <property type="component" value="Unassembled WGS sequence"/>
</dbReference>
<feature type="binding site" evidence="3">
    <location>
        <position position="23"/>
    </location>
    <ligand>
        <name>a divalent metal cation</name>
        <dbReference type="ChEBI" id="CHEBI:60240"/>
    </ligand>
</feature>
<feature type="binding site" evidence="3">
    <location>
        <position position="127"/>
    </location>
    <ligand>
        <name>substrate</name>
    </ligand>
</feature>
<dbReference type="AlphaFoldDB" id="A0A1G6VN10"/>
<feature type="binding site" evidence="3">
    <location>
        <position position="202"/>
    </location>
    <ligand>
        <name>a divalent metal cation</name>
        <dbReference type="ChEBI" id="CHEBI:60240"/>
    </ligand>
</feature>
<name>A0A1G6VN10_9PROT</name>
<evidence type="ECO:0000256" key="2">
    <source>
        <dbReference type="PIRSR" id="PIRSR605511-1"/>
    </source>
</evidence>
<accession>A0A1G6VN10</accession>
<feature type="active site" description="Proton donor/acceptor" evidence="2">
    <location>
        <position position="202"/>
    </location>
</feature>
<keyword evidence="3" id="KW-0862">Zinc</keyword>
<dbReference type="RefSeq" id="WP_090663909.1">
    <property type="nucleotide sequence ID" value="NZ_FMZX01000009.1"/>
</dbReference>
<evidence type="ECO:0000256" key="1">
    <source>
        <dbReference type="ARBA" id="ARBA00008853"/>
    </source>
</evidence>
<dbReference type="STRING" id="938405.SAMN02927895_01362"/>
<feature type="binding site" evidence="3">
    <location>
        <position position="155"/>
    </location>
    <ligand>
        <name>a divalent metal cation</name>
        <dbReference type="ChEBI" id="CHEBI:60240"/>
    </ligand>
</feature>
<feature type="domain" description="SMP-30/Gluconolactonase/LRE-like region" evidence="4">
    <location>
        <begin position="21"/>
        <end position="260"/>
    </location>
</feature>
<evidence type="ECO:0000313" key="6">
    <source>
        <dbReference type="Proteomes" id="UP000198925"/>
    </source>
</evidence>
<proteinExistence type="inferred from homology"/>
<evidence type="ECO:0000256" key="3">
    <source>
        <dbReference type="PIRSR" id="PIRSR605511-2"/>
    </source>
</evidence>
<dbReference type="GO" id="GO:0005509">
    <property type="term" value="F:calcium ion binding"/>
    <property type="evidence" value="ECO:0007669"/>
    <property type="project" value="TreeGrafter"/>
</dbReference>
<dbReference type="Pfam" id="PF08450">
    <property type="entry name" value="SGL"/>
    <property type="match status" value="1"/>
</dbReference>
<feature type="binding site" evidence="3">
    <location>
        <position position="109"/>
    </location>
    <ligand>
        <name>substrate</name>
    </ligand>
</feature>
<keyword evidence="6" id="KW-1185">Reference proteome</keyword>
<dbReference type="EMBL" id="FMZX01000009">
    <property type="protein sequence ID" value="SDD54911.1"/>
    <property type="molecule type" value="Genomic_DNA"/>
</dbReference>
<dbReference type="SUPFAM" id="SSF63829">
    <property type="entry name" value="Calcium-dependent phosphotriesterase"/>
    <property type="match status" value="1"/>
</dbReference>
<dbReference type="GO" id="GO:0004341">
    <property type="term" value="F:gluconolactonase activity"/>
    <property type="evidence" value="ECO:0007669"/>
    <property type="project" value="TreeGrafter"/>
</dbReference>
<dbReference type="PANTHER" id="PTHR10907">
    <property type="entry name" value="REGUCALCIN"/>
    <property type="match status" value="1"/>
</dbReference>
<evidence type="ECO:0000259" key="4">
    <source>
        <dbReference type="Pfam" id="PF08450"/>
    </source>
</evidence>
<reference evidence="5 6" key="1">
    <citation type="submission" date="2016-10" db="EMBL/GenBank/DDBJ databases">
        <authorList>
            <person name="de Groot N.N."/>
        </authorList>
    </citation>
    <scope>NUCLEOTIDE SEQUENCE [LARGE SCALE GENOMIC DNA]</scope>
    <source>
        <strain evidence="5 6">CPCC 100156</strain>
    </source>
</reference>
<comment type="cofactor">
    <cofactor evidence="3">
        <name>Zn(2+)</name>
        <dbReference type="ChEBI" id="CHEBI:29105"/>
    </cofactor>
    <text evidence="3">Binds 1 divalent metal cation per subunit.</text>
</comment>
<dbReference type="InterPro" id="IPR011042">
    <property type="entry name" value="6-blade_b-propeller_TolB-like"/>
</dbReference>
<evidence type="ECO:0000313" key="5">
    <source>
        <dbReference type="EMBL" id="SDD54911.1"/>
    </source>
</evidence>
<dbReference type="InterPro" id="IPR013658">
    <property type="entry name" value="SGL"/>
</dbReference>